<sequence length="141" mass="15534">MPIADVNDVLAAVDRVIDMGLADPSRIAVLGGSNGGFLVTRLIGQLPDKLAAAPARNPVCNLALMVRTSDIRQFTNKRMWTSGFISADDQSLYEQYAQALKEKGVEVKVMVFSKDTHAIDRPQSDLESFLNIGVWFNNYCK</sequence>
<gene>
    <name evidence="2" type="primary">LOC142163135</name>
</gene>
<keyword evidence="1" id="KW-1185">Reference proteome</keyword>
<protein>
    <submittedName>
        <fullName evidence="2">Acylamino-acid-releasing enzyme-like</fullName>
    </submittedName>
</protein>
<name>A0AC58RUR8_TOBAC</name>
<proteinExistence type="predicted"/>
<evidence type="ECO:0000313" key="1">
    <source>
        <dbReference type="Proteomes" id="UP000790787"/>
    </source>
</evidence>
<dbReference type="RefSeq" id="XP_075076490.1">
    <property type="nucleotide sequence ID" value="XM_075220389.1"/>
</dbReference>
<evidence type="ECO:0000313" key="2">
    <source>
        <dbReference type="RefSeq" id="XP_075076490.1"/>
    </source>
</evidence>
<dbReference type="Proteomes" id="UP000790787">
    <property type="component" value="Chromosome 8"/>
</dbReference>
<reference evidence="2" key="2">
    <citation type="submission" date="2025-08" db="UniProtKB">
        <authorList>
            <consortium name="RefSeq"/>
        </authorList>
    </citation>
    <scope>IDENTIFICATION</scope>
    <source>
        <tissue evidence="2">Leaf</tissue>
    </source>
</reference>
<reference evidence="1" key="1">
    <citation type="journal article" date="2014" name="Nat. Commun.">
        <title>The tobacco genome sequence and its comparison with those of tomato and potato.</title>
        <authorList>
            <person name="Sierro N."/>
            <person name="Battey J.N."/>
            <person name="Ouadi S."/>
            <person name="Bakaher N."/>
            <person name="Bovet L."/>
            <person name="Willig A."/>
            <person name="Goepfert S."/>
            <person name="Peitsch M.C."/>
            <person name="Ivanov N.V."/>
        </authorList>
    </citation>
    <scope>NUCLEOTIDE SEQUENCE [LARGE SCALE GENOMIC DNA]</scope>
</reference>
<organism evidence="1 2">
    <name type="scientific">Nicotiana tabacum</name>
    <name type="common">Common tobacco</name>
    <dbReference type="NCBI Taxonomy" id="4097"/>
    <lineage>
        <taxon>Eukaryota</taxon>
        <taxon>Viridiplantae</taxon>
        <taxon>Streptophyta</taxon>
        <taxon>Embryophyta</taxon>
        <taxon>Tracheophyta</taxon>
        <taxon>Spermatophyta</taxon>
        <taxon>Magnoliopsida</taxon>
        <taxon>eudicotyledons</taxon>
        <taxon>Gunneridae</taxon>
        <taxon>Pentapetalae</taxon>
        <taxon>asterids</taxon>
        <taxon>lamiids</taxon>
        <taxon>Solanales</taxon>
        <taxon>Solanaceae</taxon>
        <taxon>Nicotianoideae</taxon>
        <taxon>Nicotianeae</taxon>
        <taxon>Nicotiana</taxon>
    </lineage>
</organism>
<accession>A0AC58RUR8</accession>